<dbReference type="Proteomes" id="UP000805193">
    <property type="component" value="Unassembled WGS sequence"/>
</dbReference>
<feature type="non-terminal residue" evidence="1">
    <location>
        <position position="69"/>
    </location>
</feature>
<keyword evidence="2" id="KW-1185">Reference proteome</keyword>
<comment type="caution">
    <text evidence="1">The sequence shown here is derived from an EMBL/GenBank/DDBJ whole genome shotgun (WGS) entry which is preliminary data.</text>
</comment>
<dbReference type="EMBL" id="JABSTQ010006841">
    <property type="protein sequence ID" value="KAG0436603.1"/>
    <property type="molecule type" value="Genomic_DNA"/>
</dbReference>
<evidence type="ECO:0000313" key="2">
    <source>
        <dbReference type="Proteomes" id="UP000805193"/>
    </source>
</evidence>
<sequence length="69" mass="7499">MSGQLPLNKRASGEQPKPALTPEKVNVVEATLHHWAGVKKVDITAAVANLGNILSEKIQDSIKSVRRQE</sequence>
<evidence type="ECO:0000313" key="1">
    <source>
        <dbReference type="EMBL" id="KAG0436603.1"/>
    </source>
</evidence>
<organism evidence="1 2">
    <name type="scientific">Ixodes persulcatus</name>
    <name type="common">Taiga tick</name>
    <dbReference type="NCBI Taxonomy" id="34615"/>
    <lineage>
        <taxon>Eukaryota</taxon>
        <taxon>Metazoa</taxon>
        <taxon>Ecdysozoa</taxon>
        <taxon>Arthropoda</taxon>
        <taxon>Chelicerata</taxon>
        <taxon>Arachnida</taxon>
        <taxon>Acari</taxon>
        <taxon>Parasitiformes</taxon>
        <taxon>Ixodida</taxon>
        <taxon>Ixodoidea</taxon>
        <taxon>Ixodidae</taxon>
        <taxon>Ixodinae</taxon>
        <taxon>Ixodes</taxon>
    </lineage>
</organism>
<name>A0AC60QQX5_IXOPE</name>
<protein>
    <submittedName>
        <fullName evidence="1">Uncharacterized protein</fullName>
    </submittedName>
</protein>
<accession>A0AC60QQX5</accession>
<reference evidence="1 2" key="1">
    <citation type="journal article" date="2020" name="Cell">
        <title>Large-Scale Comparative Analyses of Tick Genomes Elucidate Their Genetic Diversity and Vector Capacities.</title>
        <authorList>
            <consortium name="Tick Genome and Microbiome Consortium (TIGMIC)"/>
            <person name="Jia N."/>
            <person name="Wang J."/>
            <person name="Shi W."/>
            <person name="Du L."/>
            <person name="Sun Y."/>
            <person name="Zhan W."/>
            <person name="Jiang J.F."/>
            <person name="Wang Q."/>
            <person name="Zhang B."/>
            <person name="Ji P."/>
            <person name="Bell-Sakyi L."/>
            <person name="Cui X.M."/>
            <person name="Yuan T.T."/>
            <person name="Jiang B.G."/>
            <person name="Yang W.F."/>
            <person name="Lam T.T."/>
            <person name="Chang Q.C."/>
            <person name="Ding S.J."/>
            <person name="Wang X.J."/>
            <person name="Zhu J.G."/>
            <person name="Ruan X.D."/>
            <person name="Zhao L."/>
            <person name="Wei J.T."/>
            <person name="Ye R.Z."/>
            <person name="Que T.C."/>
            <person name="Du C.H."/>
            <person name="Zhou Y.H."/>
            <person name="Cheng J.X."/>
            <person name="Dai P.F."/>
            <person name="Guo W.B."/>
            <person name="Han X.H."/>
            <person name="Huang E.J."/>
            <person name="Li L.F."/>
            <person name="Wei W."/>
            <person name="Gao Y.C."/>
            <person name="Liu J.Z."/>
            <person name="Shao H.Z."/>
            <person name="Wang X."/>
            <person name="Wang C.C."/>
            <person name="Yang T.C."/>
            <person name="Huo Q.B."/>
            <person name="Li W."/>
            <person name="Chen H.Y."/>
            <person name="Chen S.E."/>
            <person name="Zhou L.G."/>
            <person name="Ni X.B."/>
            <person name="Tian J.H."/>
            <person name="Sheng Y."/>
            <person name="Liu T."/>
            <person name="Pan Y.S."/>
            <person name="Xia L.Y."/>
            <person name="Li J."/>
            <person name="Zhao F."/>
            <person name="Cao W.C."/>
        </authorList>
    </citation>
    <scope>NUCLEOTIDE SEQUENCE [LARGE SCALE GENOMIC DNA]</scope>
    <source>
        <strain evidence="1">Iper-2018</strain>
    </source>
</reference>
<proteinExistence type="predicted"/>
<gene>
    <name evidence="1" type="ORF">HPB47_017866</name>
</gene>